<evidence type="ECO:0000259" key="1">
    <source>
        <dbReference type="Pfam" id="PF01323"/>
    </source>
</evidence>
<dbReference type="PANTHER" id="PTHR13887:SF51">
    <property type="entry name" value="DSBA FAMILY PROTEIN"/>
    <property type="match status" value="1"/>
</dbReference>
<gene>
    <name evidence="2" type="ORF">DTO96_101324</name>
</gene>
<organism evidence="2 3">
    <name type="scientific">Ephemeroptericola cinctiostellae</name>
    <dbReference type="NCBI Taxonomy" id="2268024"/>
    <lineage>
        <taxon>Bacteria</taxon>
        <taxon>Pseudomonadati</taxon>
        <taxon>Pseudomonadota</taxon>
        <taxon>Betaproteobacteria</taxon>
        <taxon>Burkholderiales</taxon>
        <taxon>Burkholderiaceae</taxon>
        <taxon>Ephemeroptericola</taxon>
    </lineage>
</organism>
<dbReference type="InterPro" id="IPR001853">
    <property type="entry name" value="DSBA-like_thioredoxin_dom"/>
</dbReference>
<dbReference type="InterPro" id="IPR036249">
    <property type="entry name" value="Thioredoxin-like_sf"/>
</dbReference>
<dbReference type="SUPFAM" id="SSF52833">
    <property type="entry name" value="Thioredoxin-like"/>
    <property type="match status" value="1"/>
</dbReference>
<dbReference type="EMBL" id="CP031124">
    <property type="protein sequence ID" value="AXF85593.1"/>
    <property type="molecule type" value="Genomic_DNA"/>
</dbReference>
<dbReference type="PANTHER" id="PTHR13887">
    <property type="entry name" value="GLUTATHIONE S-TRANSFERASE KAPPA"/>
    <property type="match status" value="1"/>
</dbReference>
<dbReference type="KEGG" id="hyf:DTO96_101324"/>
<dbReference type="OrthoDB" id="9813770at2"/>
<keyword evidence="3" id="KW-1185">Reference proteome</keyword>
<proteinExistence type="predicted"/>
<reference evidence="3" key="1">
    <citation type="submission" date="2018-07" db="EMBL/GenBank/DDBJ databases">
        <authorList>
            <person name="Kim H."/>
        </authorList>
    </citation>
    <scope>NUCLEOTIDE SEQUENCE [LARGE SCALE GENOMIC DNA]</scope>
    <source>
        <strain evidence="3">F02</strain>
    </source>
</reference>
<sequence length="210" mass="23491">MENTTLHYIYDPLCGWCYAATPLISAARTLDGLTIQAHAGGMWTGANVKRFTPELRAMVVPGDQRISELSGQPLGEAYLNQLIFDDTARLDSEPVIRAILTAEHIAQRGLDMHRALQIAHWVQGRHISRDDVLVEIAGEMGLDVIEFDRIYKITQATAHIENTRKLMARLNVQGFPSLILEQNGQFKRIDHGGFYGHADEFKARLASLLV</sequence>
<protein>
    <recommendedName>
        <fullName evidence="1">DSBA-like thioredoxin domain-containing protein</fullName>
    </recommendedName>
</protein>
<dbReference type="GO" id="GO:0016491">
    <property type="term" value="F:oxidoreductase activity"/>
    <property type="evidence" value="ECO:0007669"/>
    <property type="project" value="InterPro"/>
</dbReference>
<dbReference type="Proteomes" id="UP000252182">
    <property type="component" value="Chromosome"/>
</dbReference>
<dbReference type="Gene3D" id="3.40.30.10">
    <property type="entry name" value="Glutaredoxin"/>
    <property type="match status" value="1"/>
</dbReference>
<accession>A0A345DB55</accession>
<evidence type="ECO:0000313" key="2">
    <source>
        <dbReference type="EMBL" id="AXF85593.1"/>
    </source>
</evidence>
<dbReference type="RefSeq" id="WP_114562772.1">
    <property type="nucleotide sequence ID" value="NZ_CP031124.1"/>
</dbReference>
<name>A0A345DB55_9BURK</name>
<feature type="domain" description="DSBA-like thioredoxin" evidence="1">
    <location>
        <begin position="10"/>
        <end position="184"/>
    </location>
</feature>
<dbReference type="CDD" id="cd03025">
    <property type="entry name" value="DsbA_FrnE_like"/>
    <property type="match status" value="1"/>
</dbReference>
<evidence type="ECO:0000313" key="3">
    <source>
        <dbReference type="Proteomes" id="UP000252182"/>
    </source>
</evidence>
<dbReference type="AlphaFoldDB" id="A0A345DB55"/>
<dbReference type="Pfam" id="PF01323">
    <property type="entry name" value="DSBA"/>
    <property type="match status" value="1"/>
</dbReference>